<comment type="similarity">
    <text evidence="1">Belongs to the AfsR/DnrI/RedD regulatory family.</text>
</comment>
<dbReference type="InterPro" id="IPR016032">
    <property type="entry name" value="Sig_transdc_resp-reg_C-effctor"/>
</dbReference>
<organism evidence="8 9">
    <name type="scientific">Streptomyces reniochalinae</name>
    <dbReference type="NCBI Taxonomy" id="2250578"/>
    <lineage>
        <taxon>Bacteria</taxon>
        <taxon>Bacillati</taxon>
        <taxon>Actinomycetota</taxon>
        <taxon>Actinomycetes</taxon>
        <taxon>Kitasatosporales</taxon>
        <taxon>Streptomycetaceae</taxon>
        <taxon>Streptomyces</taxon>
    </lineage>
</organism>
<dbReference type="SUPFAM" id="SSF48452">
    <property type="entry name" value="TPR-like"/>
    <property type="match status" value="1"/>
</dbReference>
<sequence>MRYELLGTLRVAEGDEVRTLGARKIETVLAVLLIRADQVVTFDQIMTEVWGDDLPRRATAGLHVYISQLRKFLSQPGHRENPVVTRTSGYTLRTGDDELDFRVFLDKVKQGRARVREEQHEEAVECFEEALRLWRGPVLGDLQNGPIADGFAAWLEETRLESVEVLGETQLQLGRHRELVGWLYSLTTEHPLRETFYRQLMLALYRSERQADALRVYQTARARLNEELGLEPCRALQSLHQSILTADARLDPQAQPVSA</sequence>
<name>A0A367E8M8_9ACTN</name>
<evidence type="ECO:0000256" key="4">
    <source>
        <dbReference type="ARBA" id="ARBA00023125"/>
    </source>
</evidence>
<keyword evidence="2" id="KW-0902">Two-component regulatory system</keyword>
<dbReference type="InterPro" id="IPR005158">
    <property type="entry name" value="BTAD"/>
</dbReference>
<accession>A0A367E8M8</accession>
<evidence type="ECO:0000256" key="2">
    <source>
        <dbReference type="ARBA" id="ARBA00023012"/>
    </source>
</evidence>
<evidence type="ECO:0000256" key="1">
    <source>
        <dbReference type="ARBA" id="ARBA00005820"/>
    </source>
</evidence>
<keyword evidence="9" id="KW-1185">Reference proteome</keyword>
<dbReference type="AlphaFoldDB" id="A0A367E8M8"/>
<dbReference type="CDD" id="cd15831">
    <property type="entry name" value="BTAD"/>
    <property type="match status" value="1"/>
</dbReference>
<proteinExistence type="inferred from homology"/>
<dbReference type="OrthoDB" id="4336084at2"/>
<feature type="domain" description="OmpR/PhoB-type" evidence="7">
    <location>
        <begin position="1"/>
        <end position="94"/>
    </location>
</feature>
<dbReference type="RefSeq" id="WP_114019177.1">
    <property type="nucleotide sequence ID" value="NZ_QOIM01000050.1"/>
</dbReference>
<evidence type="ECO:0000259" key="7">
    <source>
        <dbReference type="PROSITE" id="PS51755"/>
    </source>
</evidence>
<dbReference type="SMART" id="SM01043">
    <property type="entry name" value="BTAD"/>
    <property type="match status" value="1"/>
</dbReference>
<dbReference type="SUPFAM" id="SSF46894">
    <property type="entry name" value="C-terminal effector domain of the bipartite response regulators"/>
    <property type="match status" value="1"/>
</dbReference>
<dbReference type="InterPro" id="IPR011990">
    <property type="entry name" value="TPR-like_helical_dom_sf"/>
</dbReference>
<dbReference type="InterPro" id="IPR051677">
    <property type="entry name" value="AfsR-DnrI-RedD_regulator"/>
</dbReference>
<dbReference type="PANTHER" id="PTHR35807">
    <property type="entry name" value="TRANSCRIPTIONAL REGULATOR REDD-RELATED"/>
    <property type="match status" value="1"/>
</dbReference>
<dbReference type="InterPro" id="IPR036388">
    <property type="entry name" value="WH-like_DNA-bd_sf"/>
</dbReference>
<comment type="caution">
    <text evidence="8">The sequence shown here is derived from an EMBL/GenBank/DDBJ whole genome shotgun (WGS) entry which is preliminary data.</text>
</comment>
<evidence type="ECO:0000256" key="6">
    <source>
        <dbReference type="PROSITE-ProRule" id="PRU01091"/>
    </source>
</evidence>
<evidence type="ECO:0000256" key="3">
    <source>
        <dbReference type="ARBA" id="ARBA00023015"/>
    </source>
</evidence>
<dbReference type="GO" id="GO:0003677">
    <property type="term" value="F:DNA binding"/>
    <property type="evidence" value="ECO:0007669"/>
    <property type="project" value="UniProtKB-UniRule"/>
</dbReference>
<dbReference type="PANTHER" id="PTHR35807:SF1">
    <property type="entry name" value="TRANSCRIPTIONAL REGULATOR REDD"/>
    <property type="match status" value="1"/>
</dbReference>
<evidence type="ECO:0000256" key="5">
    <source>
        <dbReference type="ARBA" id="ARBA00023163"/>
    </source>
</evidence>
<dbReference type="PROSITE" id="PS51755">
    <property type="entry name" value="OMPR_PHOB"/>
    <property type="match status" value="1"/>
</dbReference>
<dbReference type="Gene3D" id="1.10.10.10">
    <property type="entry name" value="Winged helix-like DNA-binding domain superfamily/Winged helix DNA-binding domain"/>
    <property type="match status" value="1"/>
</dbReference>
<dbReference type="Pfam" id="PF00486">
    <property type="entry name" value="Trans_reg_C"/>
    <property type="match status" value="1"/>
</dbReference>
<dbReference type="Gene3D" id="1.25.40.10">
    <property type="entry name" value="Tetratricopeptide repeat domain"/>
    <property type="match status" value="1"/>
</dbReference>
<dbReference type="InterPro" id="IPR001867">
    <property type="entry name" value="OmpR/PhoB-type_DNA-bd"/>
</dbReference>
<keyword evidence="5" id="KW-0804">Transcription</keyword>
<evidence type="ECO:0000313" key="9">
    <source>
        <dbReference type="Proteomes" id="UP000253507"/>
    </source>
</evidence>
<dbReference type="Pfam" id="PF03704">
    <property type="entry name" value="BTAD"/>
    <property type="match status" value="1"/>
</dbReference>
<reference evidence="8 9" key="1">
    <citation type="submission" date="2018-06" db="EMBL/GenBank/DDBJ databases">
        <title>Streptomyces reniochalinae sp. nov. and Streptomyces diacarnus sp. nov. from marine sponges.</title>
        <authorList>
            <person name="Li L."/>
        </authorList>
    </citation>
    <scope>NUCLEOTIDE SEQUENCE [LARGE SCALE GENOMIC DNA]</scope>
    <source>
        <strain evidence="8 9">LHW50302</strain>
    </source>
</reference>
<dbReference type="SMART" id="SM00862">
    <property type="entry name" value="Trans_reg_C"/>
    <property type="match status" value="1"/>
</dbReference>
<keyword evidence="4 6" id="KW-0238">DNA-binding</keyword>
<keyword evidence="3" id="KW-0805">Transcription regulation</keyword>
<dbReference type="Proteomes" id="UP000253507">
    <property type="component" value="Unassembled WGS sequence"/>
</dbReference>
<feature type="DNA-binding region" description="OmpR/PhoB-type" evidence="6">
    <location>
        <begin position="1"/>
        <end position="94"/>
    </location>
</feature>
<dbReference type="GO" id="GO:0006355">
    <property type="term" value="P:regulation of DNA-templated transcription"/>
    <property type="evidence" value="ECO:0007669"/>
    <property type="project" value="InterPro"/>
</dbReference>
<evidence type="ECO:0000313" key="8">
    <source>
        <dbReference type="EMBL" id="RCG13600.1"/>
    </source>
</evidence>
<gene>
    <name evidence="8" type="ORF">DQ392_31780</name>
</gene>
<protein>
    <submittedName>
        <fullName evidence="8">Activator protein</fullName>
    </submittedName>
</protein>
<dbReference type="EMBL" id="QOIM01000050">
    <property type="protein sequence ID" value="RCG13600.1"/>
    <property type="molecule type" value="Genomic_DNA"/>
</dbReference>
<dbReference type="GO" id="GO:0000160">
    <property type="term" value="P:phosphorelay signal transduction system"/>
    <property type="evidence" value="ECO:0007669"/>
    <property type="project" value="UniProtKB-KW"/>
</dbReference>